<dbReference type="Proteomes" id="UP000267342">
    <property type="component" value="Chromosome"/>
</dbReference>
<evidence type="ECO:0000313" key="3">
    <source>
        <dbReference type="Proteomes" id="UP000267342"/>
    </source>
</evidence>
<keyword evidence="3" id="KW-1185">Reference proteome</keyword>
<keyword evidence="1" id="KW-1133">Transmembrane helix</keyword>
<proteinExistence type="predicted"/>
<keyword evidence="1" id="KW-0472">Membrane</keyword>
<accession>A0A348HCL1</accession>
<gene>
    <name evidence="2" type="ORF">ZBT109_0575</name>
</gene>
<protein>
    <submittedName>
        <fullName evidence="2">Uncharacterized protein</fullName>
    </submittedName>
</protein>
<evidence type="ECO:0000256" key="1">
    <source>
        <dbReference type="SAM" id="Phobius"/>
    </source>
</evidence>
<dbReference type="KEGG" id="zpl:ZBT109_0575"/>
<dbReference type="AlphaFoldDB" id="A0A348HCL1"/>
<dbReference type="STRING" id="1123510.GCA_000620025_01535"/>
<reference evidence="2 3" key="1">
    <citation type="submission" date="2018-09" db="EMBL/GenBank/DDBJ databases">
        <title>Zymobacter palmae IAM14233 (=T109) whole genome analysis.</title>
        <authorList>
            <person name="Yanase H."/>
        </authorList>
    </citation>
    <scope>NUCLEOTIDE SEQUENCE [LARGE SCALE GENOMIC DNA]</scope>
    <source>
        <strain evidence="2 3">IAM14233</strain>
    </source>
</reference>
<evidence type="ECO:0000313" key="2">
    <source>
        <dbReference type="EMBL" id="BBG29363.1"/>
    </source>
</evidence>
<organism evidence="2 3">
    <name type="scientific">Zymobacter palmae</name>
    <dbReference type="NCBI Taxonomy" id="33074"/>
    <lineage>
        <taxon>Bacteria</taxon>
        <taxon>Pseudomonadati</taxon>
        <taxon>Pseudomonadota</taxon>
        <taxon>Gammaproteobacteria</taxon>
        <taxon>Oceanospirillales</taxon>
        <taxon>Halomonadaceae</taxon>
        <taxon>Zymobacter group</taxon>
        <taxon>Zymobacter</taxon>
    </lineage>
</organism>
<feature type="transmembrane region" description="Helical" evidence="1">
    <location>
        <begin position="20"/>
        <end position="36"/>
    </location>
</feature>
<sequence>MRAAQLLHRHRRWSTRAWRYLCYMLGAGIMSVSPWVQADGTLTYFIKAHQAEESDVKIKIVTFHSVEPDPRRNDTNVSPDDHREVRVDIEYPMVMGMANRAMSRRINSVVHDWLFSGYERKALGSADIDVLVDAVVEGQVLSIIADKERLSHAEMIPETGLETRHYDLGNGHQITFRELFTDDYHPRLKQLLTRGTHGSRQQQMEMTAANITDNQVFYIESGMLFIYIGEASTDFSPEWVRIKLSDLKGVLNEQHPMVRNAYVTHHWVLDDE</sequence>
<name>A0A348HCL1_9GAMM</name>
<keyword evidence="1" id="KW-0812">Transmembrane</keyword>
<dbReference type="EMBL" id="AP018933">
    <property type="protein sequence ID" value="BBG29363.1"/>
    <property type="molecule type" value="Genomic_DNA"/>
</dbReference>